<dbReference type="Proteomes" id="UP000199050">
    <property type="component" value="Unassembled WGS sequence"/>
</dbReference>
<organism evidence="1 2">
    <name type="scientific">Paenibacillus typhae</name>
    <dbReference type="NCBI Taxonomy" id="1174501"/>
    <lineage>
        <taxon>Bacteria</taxon>
        <taxon>Bacillati</taxon>
        <taxon>Bacillota</taxon>
        <taxon>Bacilli</taxon>
        <taxon>Bacillales</taxon>
        <taxon>Paenibacillaceae</taxon>
        <taxon>Paenibacillus</taxon>
    </lineage>
</organism>
<dbReference type="AlphaFoldDB" id="A0A1G8H8E3"/>
<keyword evidence="2" id="KW-1185">Reference proteome</keyword>
<gene>
    <name evidence="1" type="ORF">SAMN05216192_102336</name>
</gene>
<evidence type="ECO:0000313" key="1">
    <source>
        <dbReference type="EMBL" id="SDI02760.1"/>
    </source>
</evidence>
<evidence type="ECO:0000313" key="2">
    <source>
        <dbReference type="Proteomes" id="UP000199050"/>
    </source>
</evidence>
<accession>A0A1G8H8E3</accession>
<reference evidence="2" key="1">
    <citation type="submission" date="2016-10" db="EMBL/GenBank/DDBJ databases">
        <authorList>
            <person name="Varghese N."/>
            <person name="Submissions S."/>
        </authorList>
    </citation>
    <scope>NUCLEOTIDE SEQUENCE [LARGE SCALE GENOMIC DNA]</scope>
    <source>
        <strain evidence="2">CGMCC 1.11012</strain>
    </source>
</reference>
<dbReference type="STRING" id="1174501.SAMN05216192_102336"/>
<name>A0A1G8H8E3_9BACL</name>
<proteinExistence type="predicted"/>
<dbReference type="EMBL" id="FNDX01000002">
    <property type="protein sequence ID" value="SDI02760.1"/>
    <property type="molecule type" value="Genomic_DNA"/>
</dbReference>
<protein>
    <submittedName>
        <fullName evidence="1">Uncharacterized protein</fullName>
    </submittedName>
</protein>
<sequence>MYYDPEIILRYEAIEERVVRFITNHSGVEYMKGSEQVVEGGVFAWAKLKSADTSIQTQLRLDYVEIVELARESIEHAESRHLIDFDRSSEAVLNYIRQDSILWIPSLEAAAEAVTTELALQKYLLTQT</sequence>